<dbReference type="GO" id="GO:0000049">
    <property type="term" value="F:tRNA binding"/>
    <property type="evidence" value="ECO:0007669"/>
    <property type="project" value="TreeGrafter"/>
</dbReference>
<dbReference type="PANTHER" id="PTHR17490:SF10">
    <property type="entry name" value="THREONYLCARBAMOYL-AMP SYNTHASE"/>
    <property type="match status" value="1"/>
</dbReference>
<dbReference type="OMA" id="WSNTEGI"/>
<name>A0A087VXX0_ECHMU</name>
<dbReference type="InterPro" id="IPR050156">
    <property type="entry name" value="TC-AMP_synthase_SUA5"/>
</dbReference>
<protein>
    <recommendedName>
        <fullName evidence="4">Threonylcarbamoyl-AMP synthase</fullName>
        <ecNumber evidence="3">2.7.7.87</ecNumber>
    </recommendedName>
</protein>
<dbReference type="PROSITE" id="PS51163">
    <property type="entry name" value="YRDC"/>
    <property type="match status" value="1"/>
</dbReference>
<dbReference type="Proteomes" id="UP000017246">
    <property type="component" value="Unassembled WGS sequence"/>
</dbReference>
<evidence type="ECO:0000256" key="4">
    <source>
        <dbReference type="ARBA" id="ARBA00015492"/>
    </source>
</evidence>
<dbReference type="EC" id="2.7.7.87" evidence="3"/>
<dbReference type="Pfam" id="PF01300">
    <property type="entry name" value="Sua5_yciO_yrdC"/>
    <property type="match status" value="1"/>
</dbReference>
<feature type="domain" description="YrdC-like" evidence="8">
    <location>
        <begin position="17"/>
        <end position="245"/>
    </location>
</feature>
<dbReference type="eggNOG" id="KOG3051">
    <property type="taxonomic scope" value="Eukaryota"/>
</dbReference>
<proteinExistence type="inferred from homology"/>
<dbReference type="EMBL" id="LN902846">
    <property type="protein sequence ID" value="CDI97112.1"/>
    <property type="molecule type" value="Genomic_DNA"/>
</dbReference>
<evidence type="ECO:0000256" key="5">
    <source>
        <dbReference type="ARBA" id="ARBA00022490"/>
    </source>
</evidence>
<evidence type="ECO:0000256" key="6">
    <source>
        <dbReference type="ARBA" id="ARBA00022679"/>
    </source>
</evidence>
<dbReference type="InterPro" id="IPR017945">
    <property type="entry name" value="DHBP_synth_RibB-like_a/b_dom"/>
</dbReference>
<dbReference type="OrthoDB" id="3648309at2759"/>
<evidence type="ECO:0000256" key="3">
    <source>
        <dbReference type="ARBA" id="ARBA00012584"/>
    </source>
</evidence>
<comment type="subcellular location">
    <subcellularLocation>
        <location evidence="1">Cytoplasm</location>
    </subcellularLocation>
</comment>
<gene>
    <name evidence="9" type="ORF">EmuJ_000086900</name>
</gene>
<dbReference type="GO" id="GO:0061710">
    <property type="term" value="F:L-threonylcarbamoyladenylate synthase"/>
    <property type="evidence" value="ECO:0007669"/>
    <property type="project" value="UniProtKB-EC"/>
</dbReference>
<dbReference type="GO" id="GO:0005737">
    <property type="term" value="C:cytoplasm"/>
    <property type="evidence" value="ECO:0007669"/>
    <property type="project" value="UniProtKB-SubCell"/>
</dbReference>
<dbReference type="SUPFAM" id="SSF55821">
    <property type="entry name" value="YrdC/RibB"/>
    <property type="match status" value="1"/>
</dbReference>
<evidence type="ECO:0000256" key="2">
    <source>
        <dbReference type="ARBA" id="ARBA00007663"/>
    </source>
</evidence>
<keyword evidence="5" id="KW-0963">Cytoplasm</keyword>
<reference evidence="9" key="1">
    <citation type="journal article" date="2013" name="Nature">
        <title>The genomes of four tapeworm species reveal adaptations to parasitism.</title>
        <authorList>
            <person name="Tsai I.J."/>
            <person name="Zarowiecki M."/>
            <person name="Holroyd N."/>
            <person name="Garciarrubio A."/>
            <person name="Sanchez-Flores A."/>
            <person name="Brooks K.L."/>
            <person name="Tracey A."/>
            <person name="Bobes R.J."/>
            <person name="Fragoso G."/>
            <person name="Sciutto E."/>
            <person name="Aslett M."/>
            <person name="Beasley H."/>
            <person name="Bennett H.M."/>
            <person name="Cai J."/>
            <person name="Camicia F."/>
            <person name="Clark R."/>
            <person name="Cucher M."/>
            <person name="De Silva N."/>
            <person name="Day T.A."/>
            <person name="Deplazes P."/>
            <person name="Estrada K."/>
            <person name="Fernandez C."/>
            <person name="Holland P.W."/>
            <person name="Hou J."/>
            <person name="Hu S."/>
            <person name="Huckvale T."/>
            <person name="Hung S.S."/>
            <person name="Kamenetzky L."/>
            <person name="Keane J.A."/>
            <person name="Kiss F."/>
            <person name="Koziol U."/>
            <person name="Lambert O."/>
            <person name="Liu K."/>
            <person name="Luo X."/>
            <person name="Luo Y."/>
            <person name="Macchiaroli N."/>
            <person name="Nichol S."/>
            <person name="Paps J."/>
            <person name="Parkinson J."/>
            <person name="Pouchkina-Stantcheva N."/>
            <person name="Riddiford N."/>
            <person name="Rosenzvit M."/>
            <person name="Salinas G."/>
            <person name="Wasmuth J.D."/>
            <person name="Zamanian M."/>
            <person name="Zheng Y."/>
            <person name="Cai X."/>
            <person name="Soberon X."/>
            <person name="Olson P.D."/>
            <person name="Laclette J.P."/>
            <person name="Brehm K."/>
            <person name="Berriman M."/>
            <person name="Garciarrubio A."/>
            <person name="Bobes R.J."/>
            <person name="Fragoso G."/>
            <person name="Sanchez-Flores A."/>
            <person name="Estrada K."/>
            <person name="Cevallos M.A."/>
            <person name="Morett E."/>
            <person name="Gonzalez V."/>
            <person name="Portillo T."/>
            <person name="Ochoa-Leyva A."/>
            <person name="Jose M.V."/>
            <person name="Sciutto E."/>
            <person name="Landa A."/>
            <person name="Jimenez L."/>
            <person name="Valdes V."/>
            <person name="Carrero J.C."/>
            <person name="Larralde C."/>
            <person name="Morales-Montor J."/>
            <person name="Limon-Lason J."/>
            <person name="Soberon X."/>
            <person name="Laclette J.P."/>
        </authorList>
    </citation>
    <scope>NUCLEOTIDE SEQUENCE [LARGE SCALE GENOMIC DNA]</scope>
</reference>
<evidence type="ECO:0000256" key="1">
    <source>
        <dbReference type="ARBA" id="ARBA00004496"/>
    </source>
</evidence>
<dbReference type="Gene3D" id="3.90.870.10">
    <property type="entry name" value="DHBP synthase"/>
    <property type="match status" value="1"/>
</dbReference>
<organism evidence="9 10">
    <name type="scientific">Echinococcus multilocularis</name>
    <name type="common">Fox tapeworm</name>
    <dbReference type="NCBI Taxonomy" id="6211"/>
    <lineage>
        <taxon>Eukaryota</taxon>
        <taxon>Metazoa</taxon>
        <taxon>Spiralia</taxon>
        <taxon>Lophotrochozoa</taxon>
        <taxon>Platyhelminthes</taxon>
        <taxon>Cestoda</taxon>
        <taxon>Eucestoda</taxon>
        <taxon>Cyclophyllidea</taxon>
        <taxon>Taeniidae</taxon>
        <taxon>Echinococcus</taxon>
    </lineage>
</organism>
<comment type="catalytic activity">
    <reaction evidence="7">
        <text>L-threonine + hydrogencarbonate + ATP = L-threonylcarbamoyladenylate + diphosphate + H2O</text>
        <dbReference type="Rhea" id="RHEA:36407"/>
        <dbReference type="ChEBI" id="CHEBI:15377"/>
        <dbReference type="ChEBI" id="CHEBI:17544"/>
        <dbReference type="ChEBI" id="CHEBI:30616"/>
        <dbReference type="ChEBI" id="CHEBI:33019"/>
        <dbReference type="ChEBI" id="CHEBI:57926"/>
        <dbReference type="ChEBI" id="CHEBI:73682"/>
        <dbReference type="EC" id="2.7.7.87"/>
    </reaction>
</comment>
<evidence type="ECO:0000259" key="8">
    <source>
        <dbReference type="PROSITE" id="PS51163"/>
    </source>
</evidence>
<evidence type="ECO:0000256" key="7">
    <source>
        <dbReference type="ARBA" id="ARBA00048366"/>
    </source>
</evidence>
<dbReference type="GO" id="GO:0006450">
    <property type="term" value="P:regulation of translational fidelity"/>
    <property type="evidence" value="ECO:0007669"/>
    <property type="project" value="TreeGrafter"/>
</dbReference>
<dbReference type="GO" id="GO:0003725">
    <property type="term" value="F:double-stranded RNA binding"/>
    <property type="evidence" value="ECO:0007669"/>
    <property type="project" value="InterPro"/>
</dbReference>
<reference evidence="9" key="2">
    <citation type="submission" date="2015-11" db="EMBL/GenBank/DDBJ databases">
        <authorList>
            <person name="Zhang Y."/>
            <person name="Guo Z."/>
        </authorList>
    </citation>
    <scope>NUCLEOTIDE SEQUENCE</scope>
</reference>
<dbReference type="STRING" id="6211.A0A087VXX0"/>
<sequence>MGGLARSPKVITLAKANHILPEIARILLSGGVIAVPTDTIYGLACCSLSTRGIDRIYQIKGRDSAKPMAICLDKAISLPQWSNTEGIESNLLSSLLPGPVTILLPRLADDPLNPLLNPCVMEIGIRVPDSSLVCHLSEVLALVLYSEGVTSEDLHVRPQCFSATAIPLVLTSANVSGQKSTLSPDEFSDLWPQLDLVVDGGRIGGDGNGDELVISRAGSTVVDLSPAVRSRGQRLHYRILRDGSALHQTEETLRHFGFIREPGLQIRSNFTQTSDY</sequence>
<evidence type="ECO:0000313" key="9">
    <source>
        <dbReference type="EMBL" id="CDI97112.1"/>
    </source>
</evidence>
<evidence type="ECO:0000313" key="10">
    <source>
        <dbReference type="Proteomes" id="UP000017246"/>
    </source>
</evidence>
<accession>A0A087VXX0</accession>
<keyword evidence="6" id="KW-0808">Transferase</keyword>
<dbReference type="InterPro" id="IPR006070">
    <property type="entry name" value="Sua5-like_dom"/>
</dbReference>
<comment type="similarity">
    <text evidence="2">Belongs to the SUA5 family.</text>
</comment>
<keyword evidence="10" id="KW-1185">Reference proteome</keyword>
<dbReference type="PANTHER" id="PTHR17490">
    <property type="entry name" value="SUA5"/>
    <property type="match status" value="1"/>
</dbReference>
<dbReference type="AlphaFoldDB" id="A0A087VXX0"/>